<reference evidence="3 4" key="1">
    <citation type="submission" date="2016-11" db="EMBL/GenBank/DDBJ databases">
        <authorList>
            <person name="Varghese N."/>
            <person name="Submissions S."/>
        </authorList>
    </citation>
    <scope>NUCLEOTIDE SEQUENCE [LARGE SCALE GENOMIC DNA]</scope>
    <source>
        <strain evidence="3 4">DSM 17919</strain>
    </source>
</reference>
<comment type="caution">
    <text evidence="3">The sequence shown here is derived from an EMBL/GenBank/DDBJ whole genome shotgun (WGS) entry which is preliminary data.</text>
</comment>
<dbReference type="EMBL" id="FQZR01000002">
    <property type="protein sequence ID" value="SHI70687.1"/>
    <property type="molecule type" value="Genomic_DNA"/>
</dbReference>
<evidence type="ECO:0000256" key="2">
    <source>
        <dbReference type="ARBA" id="ARBA00022801"/>
    </source>
</evidence>
<evidence type="ECO:0000313" key="3">
    <source>
        <dbReference type="EMBL" id="SHI70687.1"/>
    </source>
</evidence>
<protein>
    <submittedName>
        <fullName evidence="3">Acyl-CoA thioester hydrolase</fullName>
    </submittedName>
</protein>
<dbReference type="PANTHER" id="PTHR31793">
    <property type="entry name" value="4-HYDROXYBENZOYL-COA THIOESTERASE FAMILY MEMBER"/>
    <property type="match status" value="1"/>
</dbReference>
<dbReference type="InterPro" id="IPR050563">
    <property type="entry name" value="4-hydroxybenzoyl-CoA_TE"/>
</dbReference>
<evidence type="ECO:0000256" key="1">
    <source>
        <dbReference type="ARBA" id="ARBA00005953"/>
    </source>
</evidence>
<dbReference type="Pfam" id="PF13279">
    <property type="entry name" value="4HBT_2"/>
    <property type="match status" value="1"/>
</dbReference>
<organism evidence="3 4">
    <name type="scientific">Halodesulfovibrio aestuarii</name>
    <dbReference type="NCBI Taxonomy" id="126333"/>
    <lineage>
        <taxon>Bacteria</taxon>
        <taxon>Pseudomonadati</taxon>
        <taxon>Thermodesulfobacteriota</taxon>
        <taxon>Desulfovibrionia</taxon>
        <taxon>Desulfovibrionales</taxon>
        <taxon>Desulfovibrionaceae</taxon>
        <taxon>Halodesulfovibrio</taxon>
    </lineage>
</organism>
<dbReference type="SUPFAM" id="SSF54637">
    <property type="entry name" value="Thioesterase/thiol ester dehydrase-isomerase"/>
    <property type="match status" value="1"/>
</dbReference>
<sequence>MRKEYFKIDPGAPAPLTVEVKRDVRFQEVDLLGIVWHGHYASYFEDARMALSQKYGISYDDFYRENISAPIRKLHADYFRPLSLGNEYSIKARLHYADAAKINYDFFIYDNAGELCTSGYSVQMFVCTESHELLLAPPPFFQDFLDNWRDGNLLK</sequence>
<dbReference type="Proteomes" id="UP000184001">
    <property type="component" value="Unassembled WGS sequence"/>
</dbReference>
<dbReference type="Gene3D" id="3.10.129.10">
    <property type="entry name" value="Hotdog Thioesterase"/>
    <property type="match status" value="1"/>
</dbReference>
<keyword evidence="2 3" id="KW-0378">Hydrolase</keyword>
<evidence type="ECO:0000313" key="4">
    <source>
        <dbReference type="Proteomes" id="UP000184001"/>
    </source>
</evidence>
<dbReference type="AlphaFoldDB" id="A0A8G2F706"/>
<dbReference type="GO" id="GO:0047617">
    <property type="term" value="F:fatty acyl-CoA hydrolase activity"/>
    <property type="evidence" value="ECO:0007669"/>
    <property type="project" value="TreeGrafter"/>
</dbReference>
<gene>
    <name evidence="3" type="ORF">SAMN05660830_00725</name>
</gene>
<dbReference type="PANTHER" id="PTHR31793:SF27">
    <property type="entry name" value="NOVEL THIOESTERASE SUPERFAMILY DOMAIN AND SAPOSIN A-TYPE DOMAIN CONTAINING PROTEIN (0610012H03RIK)"/>
    <property type="match status" value="1"/>
</dbReference>
<proteinExistence type="inferred from homology"/>
<accession>A0A8G2F706</accession>
<comment type="similarity">
    <text evidence="1">Belongs to the 4-hydroxybenzoyl-CoA thioesterase family.</text>
</comment>
<dbReference type="InterPro" id="IPR029069">
    <property type="entry name" value="HotDog_dom_sf"/>
</dbReference>
<dbReference type="RefSeq" id="WP_020001850.1">
    <property type="nucleotide sequence ID" value="NZ_CP192217.1"/>
</dbReference>
<name>A0A8G2F706_9BACT</name>
<dbReference type="CDD" id="cd00586">
    <property type="entry name" value="4HBT"/>
    <property type="match status" value="1"/>
</dbReference>